<proteinExistence type="inferred from homology"/>
<dbReference type="SUPFAM" id="SSF161065">
    <property type="entry name" value="ATP synthase D chain-like"/>
    <property type="match status" value="1"/>
</dbReference>
<comment type="similarity">
    <text evidence="2">Belongs to the ATPase d subunit family.</text>
</comment>
<dbReference type="Pfam" id="PF05873">
    <property type="entry name" value="Mt_ATP-synt_D"/>
    <property type="match status" value="1"/>
</dbReference>
<keyword evidence="3" id="KW-0813">Transport</keyword>
<keyword evidence="9" id="KW-0472">Membrane</keyword>
<keyword evidence="6" id="KW-0999">Mitochondrion inner membrane</keyword>
<evidence type="ECO:0000256" key="8">
    <source>
        <dbReference type="ARBA" id="ARBA00023128"/>
    </source>
</evidence>
<dbReference type="PANTHER" id="PTHR12700">
    <property type="entry name" value="ATP SYNTHASE SUBUNIT D, MITOCHONDRIAL"/>
    <property type="match status" value="1"/>
</dbReference>
<dbReference type="Gene3D" id="6.10.280.70">
    <property type="match status" value="1"/>
</dbReference>
<sequence length="111" mass="12766">MSGTGKKIVDVSLKASKSIDWDGMAKMLVSAEARKEFATLRRTFDEVNSALQTKFSQEPEPVDWEYYRKGIGSRLVDMYKEAYESVEIPKYVDTVTPQYQPKFDARTKEEV</sequence>
<keyword evidence="5" id="KW-0375">Hydrogen ion transport</keyword>
<dbReference type="InterPro" id="IPR008689">
    <property type="entry name" value="ATP_synth_F0_dsu_mt"/>
</dbReference>
<evidence type="ECO:0000256" key="2">
    <source>
        <dbReference type="ARBA" id="ARBA00006842"/>
    </source>
</evidence>
<dbReference type="GO" id="GO:0045259">
    <property type="term" value="C:proton-transporting ATP synthase complex"/>
    <property type="evidence" value="ECO:0007669"/>
    <property type="project" value="UniProtKB-KW"/>
</dbReference>
<dbReference type="GO" id="GO:0015986">
    <property type="term" value="P:proton motive force-driven ATP synthesis"/>
    <property type="evidence" value="ECO:0007669"/>
    <property type="project" value="InterPro"/>
</dbReference>
<evidence type="ECO:0000256" key="5">
    <source>
        <dbReference type="ARBA" id="ARBA00022781"/>
    </source>
</evidence>
<accession>A0A5B7A7R9</accession>
<evidence type="ECO:0000256" key="3">
    <source>
        <dbReference type="ARBA" id="ARBA00022448"/>
    </source>
</evidence>
<evidence type="ECO:0000256" key="1">
    <source>
        <dbReference type="ARBA" id="ARBA00004273"/>
    </source>
</evidence>
<keyword evidence="7" id="KW-0406">Ion transport</keyword>
<keyword evidence="8" id="KW-0496">Mitochondrion</keyword>
<dbReference type="GO" id="GO:0015078">
    <property type="term" value="F:proton transmembrane transporter activity"/>
    <property type="evidence" value="ECO:0007669"/>
    <property type="project" value="InterPro"/>
</dbReference>
<evidence type="ECO:0000256" key="6">
    <source>
        <dbReference type="ARBA" id="ARBA00022792"/>
    </source>
</evidence>
<dbReference type="InterPro" id="IPR036228">
    <property type="entry name" value="ATP_synth_F0_dsu_sf_mt"/>
</dbReference>
<dbReference type="AlphaFoldDB" id="A0A5B7A7R9"/>
<organism evidence="10">
    <name type="scientific">Davidia involucrata</name>
    <name type="common">Dove tree</name>
    <dbReference type="NCBI Taxonomy" id="16924"/>
    <lineage>
        <taxon>Eukaryota</taxon>
        <taxon>Viridiplantae</taxon>
        <taxon>Streptophyta</taxon>
        <taxon>Embryophyta</taxon>
        <taxon>Tracheophyta</taxon>
        <taxon>Spermatophyta</taxon>
        <taxon>Magnoliopsida</taxon>
        <taxon>eudicotyledons</taxon>
        <taxon>Gunneridae</taxon>
        <taxon>Pentapetalae</taxon>
        <taxon>asterids</taxon>
        <taxon>Cornales</taxon>
        <taxon>Nyssaceae</taxon>
        <taxon>Davidia</taxon>
    </lineage>
</organism>
<comment type="subcellular location">
    <subcellularLocation>
        <location evidence="1">Mitochondrion inner membrane</location>
    </subcellularLocation>
</comment>
<dbReference type="EMBL" id="GHES01022240">
    <property type="protein sequence ID" value="MPA52799.1"/>
    <property type="molecule type" value="Transcribed_RNA"/>
</dbReference>
<evidence type="ECO:0000313" key="10">
    <source>
        <dbReference type="EMBL" id="MPA52799.1"/>
    </source>
</evidence>
<dbReference type="GO" id="GO:0005743">
    <property type="term" value="C:mitochondrial inner membrane"/>
    <property type="evidence" value="ECO:0007669"/>
    <property type="project" value="UniProtKB-SubCell"/>
</dbReference>
<evidence type="ECO:0000256" key="7">
    <source>
        <dbReference type="ARBA" id="ARBA00023065"/>
    </source>
</evidence>
<evidence type="ECO:0000256" key="9">
    <source>
        <dbReference type="ARBA" id="ARBA00023136"/>
    </source>
</evidence>
<protein>
    <submittedName>
        <fullName evidence="10">Uncharacterized protein</fullName>
    </submittedName>
</protein>
<name>A0A5B7A7R9_DAVIN</name>
<gene>
    <name evidence="10" type="ORF">Din_022240</name>
</gene>
<evidence type="ECO:0000256" key="4">
    <source>
        <dbReference type="ARBA" id="ARBA00022547"/>
    </source>
</evidence>
<keyword evidence="4" id="KW-0138">CF(0)</keyword>
<reference evidence="10" key="1">
    <citation type="submission" date="2019-08" db="EMBL/GenBank/DDBJ databases">
        <title>Reference gene set and small RNA set construction with multiple tissues from Davidia involucrata Baill.</title>
        <authorList>
            <person name="Yang H."/>
            <person name="Zhou C."/>
            <person name="Li G."/>
            <person name="Wang J."/>
            <person name="Gao P."/>
            <person name="Wang M."/>
            <person name="Wang R."/>
            <person name="Zhao Y."/>
        </authorList>
    </citation>
    <scope>NUCLEOTIDE SEQUENCE</scope>
    <source>
        <tissue evidence="10">Mixed with DoveR01_LX</tissue>
    </source>
</reference>